<evidence type="ECO:0000259" key="11">
    <source>
        <dbReference type="Pfam" id="PF08436"/>
    </source>
</evidence>
<feature type="binding site" evidence="9">
    <location>
        <position position="152"/>
    </location>
    <ligand>
        <name>1-deoxy-D-xylulose 5-phosphate</name>
        <dbReference type="ChEBI" id="CHEBI:57792"/>
    </ligand>
</feature>
<dbReference type="NCBIfam" id="TIGR00243">
    <property type="entry name" value="Dxr"/>
    <property type="match status" value="1"/>
</dbReference>
<dbReference type="SUPFAM" id="SSF51735">
    <property type="entry name" value="NAD(P)-binding Rossmann-fold domains"/>
    <property type="match status" value="1"/>
</dbReference>
<feature type="domain" description="DXP reductoisomerase C-terminal" evidence="12">
    <location>
        <begin position="271"/>
        <end position="387"/>
    </location>
</feature>
<evidence type="ECO:0000256" key="6">
    <source>
        <dbReference type="ARBA" id="ARBA00023211"/>
    </source>
</evidence>
<keyword evidence="4 9" id="KW-0521">NADP</keyword>
<comment type="subunit">
    <text evidence="9">Homodimer.</text>
</comment>
<evidence type="ECO:0000256" key="5">
    <source>
        <dbReference type="ARBA" id="ARBA00023002"/>
    </source>
</evidence>
<dbReference type="SUPFAM" id="SSF69055">
    <property type="entry name" value="1-deoxy-D-xylulose-5-phosphate reductoisomerase, C-terminal domain"/>
    <property type="match status" value="1"/>
</dbReference>
<keyword evidence="7 9" id="KW-0414">Isoprene biosynthesis</keyword>
<evidence type="ECO:0000256" key="4">
    <source>
        <dbReference type="ARBA" id="ARBA00022857"/>
    </source>
</evidence>
<comment type="pathway">
    <text evidence="1 9">Isoprenoid biosynthesis; isopentenyl diphosphate biosynthesis via DXP pathway; isopentenyl diphosphate from 1-deoxy-D-xylulose 5-phosphate: step 1/6.</text>
</comment>
<feature type="binding site" evidence="9">
    <location>
        <position position="126"/>
    </location>
    <ligand>
        <name>NADPH</name>
        <dbReference type="ChEBI" id="CHEBI:57783"/>
    </ligand>
</feature>
<feature type="binding site" evidence="9">
    <location>
        <position position="152"/>
    </location>
    <ligand>
        <name>Mn(2+)</name>
        <dbReference type="ChEBI" id="CHEBI:29035"/>
    </ligand>
</feature>
<feature type="binding site" evidence="9">
    <location>
        <position position="10"/>
    </location>
    <ligand>
        <name>NADPH</name>
        <dbReference type="ChEBI" id="CHEBI:57783"/>
    </ligand>
</feature>
<dbReference type="InterPro" id="IPR036169">
    <property type="entry name" value="DXPR_C_sf"/>
</dbReference>
<evidence type="ECO:0000259" key="12">
    <source>
        <dbReference type="Pfam" id="PF13288"/>
    </source>
</evidence>
<evidence type="ECO:0000256" key="2">
    <source>
        <dbReference type="ARBA" id="ARBA00006825"/>
    </source>
</evidence>
<dbReference type="HAMAP" id="MF_00183">
    <property type="entry name" value="DXP_reductoisom"/>
    <property type="match status" value="1"/>
</dbReference>
<feature type="binding site" evidence="9">
    <location>
        <position position="37"/>
    </location>
    <ligand>
        <name>NADPH</name>
        <dbReference type="ChEBI" id="CHEBI:57783"/>
    </ligand>
</feature>
<keyword evidence="14" id="KW-1185">Reference proteome</keyword>
<reference evidence="13 14" key="1">
    <citation type="journal article" date="2017" name="Int. J. Syst. Evol. Microbiol.">
        <title>Brenneria populi subsp. brevivirga subsp. nov. isolated from symptomatic bark of Populus x euramericana canker, and description of Brenneria populi subsp. populi subsp. nov.</title>
        <authorList>
            <person name="Zheng M.H."/>
            <person name="Piao C.G."/>
            <person name="Xue H."/>
            <person name="Guo M.W."/>
            <person name="Li Y."/>
        </authorList>
    </citation>
    <scope>NUCLEOTIDE SEQUENCE [LARGE SCALE GENOMIC DNA]</scope>
    <source>
        <strain evidence="13 14">D9-5</strain>
    </source>
</reference>
<feature type="binding site" evidence="9">
    <location>
        <position position="13"/>
    </location>
    <ligand>
        <name>NADPH</name>
        <dbReference type="ChEBI" id="CHEBI:57783"/>
    </ligand>
</feature>
<feature type="binding site" evidence="9">
    <location>
        <position position="124"/>
    </location>
    <ligand>
        <name>NADPH</name>
        <dbReference type="ChEBI" id="CHEBI:57783"/>
    </ligand>
</feature>
<comment type="catalytic activity">
    <reaction evidence="8">
        <text>2-C-methyl-D-erythritol 4-phosphate + NADP(+) = 1-deoxy-D-xylulose 5-phosphate + NADPH + H(+)</text>
        <dbReference type="Rhea" id="RHEA:13717"/>
        <dbReference type="ChEBI" id="CHEBI:15378"/>
        <dbReference type="ChEBI" id="CHEBI:57783"/>
        <dbReference type="ChEBI" id="CHEBI:57792"/>
        <dbReference type="ChEBI" id="CHEBI:58262"/>
        <dbReference type="ChEBI" id="CHEBI:58349"/>
        <dbReference type="EC" id="1.1.1.267"/>
    </reaction>
    <physiologicalReaction direction="right-to-left" evidence="8">
        <dbReference type="Rhea" id="RHEA:13719"/>
    </physiologicalReaction>
</comment>
<feature type="binding site" evidence="9">
    <location>
        <position position="151"/>
    </location>
    <ligand>
        <name>1-deoxy-D-xylulose 5-phosphate</name>
        <dbReference type="ChEBI" id="CHEBI:57792"/>
    </ligand>
</feature>
<feature type="domain" description="1-deoxy-D-xylulose 5-phosphate reductoisomerase N-terminal" evidence="10">
    <location>
        <begin position="4"/>
        <end position="132"/>
    </location>
</feature>
<feature type="domain" description="1-deoxy-D-xylulose 5-phosphate reductoisomerase C-terminal" evidence="11">
    <location>
        <begin position="146"/>
        <end position="239"/>
    </location>
</feature>
<evidence type="ECO:0000256" key="1">
    <source>
        <dbReference type="ARBA" id="ARBA00005094"/>
    </source>
</evidence>
<dbReference type="Pfam" id="PF08436">
    <property type="entry name" value="DXP_redisom_C"/>
    <property type="match status" value="1"/>
</dbReference>
<evidence type="ECO:0000256" key="8">
    <source>
        <dbReference type="ARBA" id="ARBA00048543"/>
    </source>
</evidence>
<dbReference type="InterPro" id="IPR013644">
    <property type="entry name" value="DXP_reductoisomerase_C"/>
</dbReference>
<comment type="caution">
    <text evidence="13">The sequence shown here is derived from an EMBL/GenBank/DDBJ whole genome shotgun (WGS) entry which is preliminary data.</text>
</comment>
<feature type="binding site" evidence="9">
    <location>
        <position position="209"/>
    </location>
    <ligand>
        <name>1-deoxy-D-xylulose 5-phosphate</name>
        <dbReference type="ChEBI" id="CHEBI:57792"/>
    </ligand>
</feature>
<feature type="binding site" evidence="9">
    <location>
        <position position="38"/>
    </location>
    <ligand>
        <name>NADPH</name>
        <dbReference type="ChEBI" id="CHEBI:57783"/>
    </ligand>
</feature>
<evidence type="ECO:0000313" key="14">
    <source>
        <dbReference type="Proteomes" id="UP001309705"/>
    </source>
</evidence>
<feature type="binding site" evidence="9">
    <location>
        <position position="11"/>
    </location>
    <ligand>
        <name>NADPH</name>
        <dbReference type="ChEBI" id="CHEBI:57783"/>
    </ligand>
</feature>
<dbReference type="Pfam" id="PF02670">
    <property type="entry name" value="DXP_reductoisom"/>
    <property type="match status" value="1"/>
</dbReference>
<feature type="binding site" evidence="9">
    <location>
        <position position="215"/>
    </location>
    <ligand>
        <name>NADPH</name>
        <dbReference type="ChEBI" id="CHEBI:57783"/>
    </ligand>
</feature>
<sequence>MKRLTILGSTGSIGVSSLAVIKKNPDKFSVKALSAGRNVERMLEQCLTFRPDYASMADEACAGLLRQRLAQHGCRTEVLSGERAACELAALDDVDQVIAAIVGVAGLLPTLAAIRAGKRVLLANKESLVTCGRLFMDAVVQSSAQLLPIDSEHNAIFQSLPEQIQRQLGYSSLEQYGVERIVLTGSGGPFRDASLAALADMSPDQACAHPNWSMGRKISVDSATMMNKGLEYIEARWLFNASAEQMEVIIHPQSVIHSMVRYTDGSVLAQLGTPDMRTPIAHAMAYPHRVKSGVQALDFCRLGALTFSAPDYDRYPCLRLAIDACNQGQAATTALNAANEIAVAAFLQSQIRFTEIAAVNQRVVERLALPEPTSVDEVLVIDRWARQAAAQALTYYER</sequence>
<dbReference type="Pfam" id="PF13288">
    <property type="entry name" value="DXPR_C"/>
    <property type="match status" value="1"/>
</dbReference>
<dbReference type="RefSeq" id="WP_327617506.1">
    <property type="nucleotide sequence ID" value="NZ_JAYWTM010000004.1"/>
</dbReference>
<evidence type="ECO:0000256" key="3">
    <source>
        <dbReference type="ARBA" id="ARBA00022723"/>
    </source>
</evidence>
<organism evidence="13 14">
    <name type="scientific">Brenneria populi</name>
    <dbReference type="NCBI Taxonomy" id="1505588"/>
    <lineage>
        <taxon>Bacteria</taxon>
        <taxon>Pseudomonadati</taxon>
        <taxon>Pseudomonadota</taxon>
        <taxon>Gammaproteobacteria</taxon>
        <taxon>Enterobacterales</taxon>
        <taxon>Pectobacteriaceae</taxon>
        <taxon>Brenneria</taxon>
    </lineage>
</organism>
<feature type="binding site" evidence="9">
    <location>
        <position position="227"/>
    </location>
    <ligand>
        <name>1-deoxy-D-xylulose 5-phosphate</name>
        <dbReference type="ChEBI" id="CHEBI:57792"/>
    </ligand>
</feature>
<comment type="function">
    <text evidence="9">Catalyzes the NADPH-dependent rearrangement and reduction of 1-deoxy-D-xylulose-5-phosphate (DXP) to 2-C-methyl-D-erythritol 4-phosphate (MEP).</text>
</comment>
<protein>
    <recommendedName>
        <fullName evidence="9">1-deoxy-D-xylulose 5-phosphate reductoisomerase</fullName>
        <shortName evidence="9">DXP reductoisomerase</shortName>
        <ecNumber evidence="9">1.1.1.267</ecNumber>
    </recommendedName>
    <alternativeName>
        <fullName evidence="9">1-deoxyxylulose-5-phosphate reductoisomerase</fullName>
    </alternativeName>
    <alternativeName>
        <fullName evidence="9">2-C-methyl-D-erythritol 4-phosphate synthase</fullName>
    </alternativeName>
</protein>
<keyword evidence="9" id="KW-0460">Magnesium</keyword>
<evidence type="ECO:0000313" key="13">
    <source>
        <dbReference type="EMBL" id="MEC5342419.1"/>
    </source>
</evidence>
<dbReference type="Proteomes" id="UP001309705">
    <property type="component" value="Unassembled WGS sequence"/>
</dbReference>
<proteinExistence type="inferred from homology"/>
<comment type="cofactor">
    <cofactor evidence="9">
        <name>Mg(2+)</name>
        <dbReference type="ChEBI" id="CHEBI:18420"/>
    </cofactor>
    <cofactor evidence="9">
        <name>Mn(2+)</name>
        <dbReference type="ChEBI" id="CHEBI:29035"/>
    </cofactor>
</comment>
<dbReference type="PANTHER" id="PTHR30525">
    <property type="entry name" value="1-DEOXY-D-XYLULOSE 5-PHOSPHATE REDUCTOISOMERASE"/>
    <property type="match status" value="1"/>
</dbReference>
<feature type="binding site" evidence="9">
    <location>
        <position position="186"/>
    </location>
    <ligand>
        <name>1-deoxy-D-xylulose 5-phosphate</name>
        <dbReference type="ChEBI" id="CHEBI:57792"/>
    </ligand>
</feature>
<feature type="binding site" evidence="9">
    <location>
        <position position="150"/>
    </location>
    <ligand>
        <name>Mn(2+)</name>
        <dbReference type="ChEBI" id="CHEBI:29035"/>
    </ligand>
</feature>
<evidence type="ECO:0000259" key="10">
    <source>
        <dbReference type="Pfam" id="PF02670"/>
    </source>
</evidence>
<dbReference type="Gene3D" id="3.40.50.720">
    <property type="entry name" value="NAD(P)-binding Rossmann-like Domain"/>
    <property type="match status" value="1"/>
</dbReference>
<keyword evidence="6 9" id="KW-0464">Manganese</keyword>
<name>A0ABU6JNX9_9GAMM</name>
<dbReference type="InterPro" id="IPR003821">
    <property type="entry name" value="DXP_reductoisomerase"/>
</dbReference>
<accession>A0ABU6JNX9</accession>
<dbReference type="InterPro" id="IPR026877">
    <property type="entry name" value="DXPR_C"/>
</dbReference>
<dbReference type="SUPFAM" id="SSF55347">
    <property type="entry name" value="Glyceraldehyde-3-phosphate dehydrogenase-like, C-terminal domain"/>
    <property type="match status" value="1"/>
</dbReference>
<keyword evidence="5 9" id="KW-0560">Oxidoreductase</keyword>
<dbReference type="NCBIfam" id="NF009114">
    <property type="entry name" value="PRK12464.1"/>
    <property type="match status" value="1"/>
</dbReference>
<gene>
    <name evidence="13" type="primary">ispC</name>
    <name evidence="9" type="synonym">dxr</name>
    <name evidence="13" type="ORF">VSX58_07325</name>
</gene>
<feature type="binding site" evidence="9">
    <location>
        <position position="36"/>
    </location>
    <ligand>
        <name>NADPH</name>
        <dbReference type="ChEBI" id="CHEBI:57783"/>
    </ligand>
</feature>
<dbReference type="EC" id="1.1.1.267" evidence="9"/>
<dbReference type="Gene3D" id="1.10.1740.10">
    <property type="match status" value="1"/>
</dbReference>
<keyword evidence="3 9" id="KW-0479">Metal-binding</keyword>
<dbReference type="PIRSF" id="PIRSF006205">
    <property type="entry name" value="Dxp_reductismrs"/>
    <property type="match status" value="1"/>
</dbReference>
<feature type="binding site" evidence="9">
    <location>
        <position position="231"/>
    </location>
    <ligand>
        <name>Mn(2+)</name>
        <dbReference type="ChEBI" id="CHEBI:29035"/>
    </ligand>
</feature>
<comment type="similarity">
    <text evidence="2 9">Belongs to the DXR family.</text>
</comment>
<dbReference type="InterPro" id="IPR036291">
    <property type="entry name" value="NAD(P)-bd_dom_sf"/>
</dbReference>
<dbReference type="PANTHER" id="PTHR30525:SF0">
    <property type="entry name" value="1-DEOXY-D-XYLULOSE 5-PHOSPHATE REDUCTOISOMERASE, CHLOROPLASTIC"/>
    <property type="match status" value="1"/>
</dbReference>
<dbReference type="NCBIfam" id="NF003938">
    <property type="entry name" value="PRK05447.1-1"/>
    <property type="match status" value="1"/>
</dbReference>
<feature type="binding site" evidence="9">
    <location>
        <position position="12"/>
    </location>
    <ligand>
        <name>NADPH</name>
        <dbReference type="ChEBI" id="CHEBI:57783"/>
    </ligand>
</feature>
<dbReference type="InterPro" id="IPR013512">
    <property type="entry name" value="DXP_reductoisomerase_N"/>
</dbReference>
<dbReference type="EMBL" id="JAYWTM010000004">
    <property type="protein sequence ID" value="MEC5342419.1"/>
    <property type="molecule type" value="Genomic_DNA"/>
</dbReference>
<feature type="binding site" evidence="9">
    <location>
        <position position="228"/>
    </location>
    <ligand>
        <name>1-deoxy-D-xylulose 5-phosphate</name>
        <dbReference type="ChEBI" id="CHEBI:57792"/>
    </ligand>
</feature>
<feature type="binding site" evidence="9">
    <location>
        <position position="125"/>
    </location>
    <ligand>
        <name>1-deoxy-D-xylulose 5-phosphate</name>
        <dbReference type="ChEBI" id="CHEBI:57792"/>
    </ligand>
</feature>
<evidence type="ECO:0000256" key="7">
    <source>
        <dbReference type="ARBA" id="ARBA00023229"/>
    </source>
</evidence>
<evidence type="ECO:0000256" key="9">
    <source>
        <dbReference type="HAMAP-Rule" id="MF_00183"/>
    </source>
</evidence>
<feature type="binding site" evidence="9">
    <location>
        <position position="222"/>
    </location>
    <ligand>
        <name>1-deoxy-D-xylulose 5-phosphate</name>
        <dbReference type="ChEBI" id="CHEBI:57792"/>
    </ligand>
</feature>
<feature type="binding site" evidence="9">
    <location>
        <position position="231"/>
    </location>
    <ligand>
        <name>1-deoxy-D-xylulose 5-phosphate</name>
        <dbReference type="ChEBI" id="CHEBI:57792"/>
    </ligand>
</feature>
<dbReference type="GO" id="GO:0030604">
    <property type="term" value="F:1-deoxy-D-xylulose-5-phosphate reductoisomerase activity"/>
    <property type="evidence" value="ECO:0007669"/>
    <property type="project" value="UniProtKB-EC"/>
</dbReference>